<protein>
    <recommendedName>
        <fullName evidence="3">O-succinylhomoserine sulfhydrylase</fullName>
        <shortName evidence="3">OSH sulfhydrylase</shortName>
        <shortName evidence="3">OSHS sulfhydrylase</shortName>
        <ecNumber evidence="3">2.5.1.-</ecNumber>
    </recommendedName>
</protein>
<dbReference type="Pfam" id="PF01053">
    <property type="entry name" value="Cys_Met_Meta_PP"/>
    <property type="match status" value="1"/>
</dbReference>
<dbReference type="HAMAP" id="MF_02056">
    <property type="entry name" value="MetZ"/>
    <property type="match status" value="1"/>
</dbReference>
<dbReference type="EMBL" id="RBIG01000001">
    <property type="protein sequence ID" value="RKQ73331.1"/>
    <property type="molecule type" value="Genomic_DNA"/>
</dbReference>
<dbReference type="RefSeq" id="WP_121218147.1">
    <property type="nucleotide sequence ID" value="NZ_RBIG01000001.1"/>
</dbReference>
<keyword evidence="3" id="KW-0486">Methionine biosynthesis</keyword>
<feature type="modified residue" description="N6-(pyridoxal phosphate)lysine" evidence="3 4">
    <location>
        <position position="212"/>
    </location>
</feature>
<evidence type="ECO:0000256" key="1">
    <source>
        <dbReference type="ARBA" id="ARBA00001933"/>
    </source>
</evidence>
<dbReference type="GO" id="GO:0071268">
    <property type="term" value="P:homocysteine biosynthetic process"/>
    <property type="evidence" value="ECO:0007669"/>
    <property type="project" value="InterPro"/>
</dbReference>
<evidence type="ECO:0000313" key="7">
    <source>
        <dbReference type="EMBL" id="RKQ73331.1"/>
    </source>
</evidence>
<dbReference type="GO" id="GO:0030170">
    <property type="term" value="F:pyridoxal phosphate binding"/>
    <property type="evidence" value="ECO:0007669"/>
    <property type="project" value="UniProtKB-UniRule"/>
</dbReference>
<feature type="region of interest" description="Disordered" evidence="6">
    <location>
        <begin position="1"/>
        <end position="24"/>
    </location>
</feature>
<comment type="similarity">
    <text evidence="3">Belongs to the trans-sulfuration enzymes family. MetZ subfamily.</text>
</comment>
<dbReference type="NCBIfam" id="TIGR01325">
    <property type="entry name" value="O_suc_HS_sulf"/>
    <property type="match status" value="1"/>
</dbReference>
<dbReference type="PANTHER" id="PTHR11808">
    <property type="entry name" value="TRANS-SULFURATION ENZYME FAMILY MEMBER"/>
    <property type="match status" value="1"/>
</dbReference>
<keyword evidence="3" id="KW-0808">Transferase</keyword>
<dbReference type="PANTHER" id="PTHR11808:SF80">
    <property type="entry name" value="CYSTATHIONINE GAMMA-LYASE"/>
    <property type="match status" value="1"/>
</dbReference>
<comment type="caution">
    <text evidence="7">The sequence shown here is derived from an EMBL/GenBank/DDBJ whole genome shotgun (WGS) entry which is preliminary data.</text>
</comment>
<dbReference type="SUPFAM" id="SSF53383">
    <property type="entry name" value="PLP-dependent transferases"/>
    <property type="match status" value="1"/>
</dbReference>
<dbReference type="GO" id="GO:0016846">
    <property type="term" value="F:carbon-sulfur lyase activity"/>
    <property type="evidence" value="ECO:0007669"/>
    <property type="project" value="TreeGrafter"/>
</dbReference>
<dbReference type="Gene3D" id="3.40.640.10">
    <property type="entry name" value="Type I PLP-dependent aspartate aminotransferase-like (Major domain)"/>
    <property type="match status" value="1"/>
</dbReference>
<comment type="function">
    <text evidence="3">Catalyzes the formation of L-homocysteine from O-succinyl-L-homoserine (OSHS) and hydrogen sulfide.</text>
</comment>
<dbReference type="InterPro" id="IPR006234">
    <property type="entry name" value="O-succ-hSer_sulfhydrylase"/>
</dbReference>
<dbReference type="GO" id="GO:0071266">
    <property type="term" value="P:'de novo' L-methionine biosynthetic process"/>
    <property type="evidence" value="ECO:0007669"/>
    <property type="project" value="UniProtKB-UniRule"/>
</dbReference>
<comment type="pathway">
    <text evidence="3">Amino-acid biosynthesis; L-methionine biosynthesis via de novo pathway; L-homocysteine from O-succinyl-L-homoserine: step 1/1.</text>
</comment>
<gene>
    <name evidence="3" type="primary">metZ</name>
    <name evidence="7" type="ORF">BCL74_1117</name>
</gene>
<dbReference type="Gene3D" id="3.90.1150.10">
    <property type="entry name" value="Aspartate Aminotransferase, domain 1"/>
    <property type="match status" value="1"/>
</dbReference>
<accession>A0A420WQK2</accession>
<feature type="compositionally biased region" description="Basic and acidic residues" evidence="6">
    <location>
        <begin position="1"/>
        <end position="10"/>
    </location>
</feature>
<evidence type="ECO:0000256" key="5">
    <source>
        <dbReference type="RuleBase" id="RU362118"/>
    </source>
</evidence>
<evidence type="ECO:0000256" key="4">
    <source>
        <dbReference type="PIRSR" id="PIRSR001434-2"/>
    </source>
</evidence>
<evidence type="ECO:0000256" key="2">
    <source>
        <dbReference type="ARBA" id="ARBA00022898"/>
    </source>
</evidence>
<comment type="catalytic activity">
    <reaction evidence="3">
        <text>O-succinyl-L-homoserine + hydrogen sulfide = L-homocysteine + succinate</text>
        <dbReference type="Rhea" id="RHEA:27826"/>
        <dbReference type="ChEBI" id="CHEBI:29919"/>
        <dbReference type="ChEBI" id="CHEBI:30031"/>
        <dbReference type="ChEBI" id="CHEBI:57661"/>
        <dbReference type="ChEBI" id="CHEBI:58199"/>
    </reaction>
</comment>
<dbReference type="EC" id="2.5.1.-" evidence="3"/>
<dbReference type="GO" id="GO:0019346">
    <property type="term" value="P:transsulfuration"/>
    <property type="evidence" value="ECO:0007669"/>
    <property type="project" value="InterPro"/>
</dbReference>
<dbReference type="GO" id="GO:0016765">
    <property type="term" value="F:transferase activity, transferring alkyl or aryl (other than methyl) groups"/>
    <property type="evidence" value="ECO:0007669"/>
    <property type="project" value="UniProtKB-UniRule"/>
</dbReference>
<dbReference type="FunFam" id="3.90.1150.10:FF:000033">
    <property type="entry name" value="Cystathionine gamma-synthase"/>
    <property type="match status" value="1"/>
</dbReference>
<evidence type="ECO:0000256" key="6">
    <source>
        <dbReference type="SAM" id="MobiDB-lite"/>
    </source>
</evidence>
<keyword evidence="2 3" id="KW-0663">Pyridoxal phosphate</keyword>
<dbReference type="FunFam" id="3.40.640.10:FF:000046">
    <property type="entry name" value="Cystathionine gamma-lyase"/>
    <property type="match status" value="1"/>
</dbReference>
<sequence length="397" mass="42784">MADKDRRADWKPQTQLVRGGQRRSPFSETSEALYLTSGFVYDSAEEAEAAFRNEGSRFVYSRYSNPTVAMFEERLRLLEGAETCAATPSGMAAVAAAMLCFLKAGDRVVSSRVLFGSCHWIVSTLLPRYGIETVLVDGGDLDAWRDALKPGAQAVFFETPSNPILGLVDIAAVSELAHAAGARVVIDNVFATPMLQRPLELGADIVVYSATKHIDGQGRCMGGAILGPADWHKEFLWPYYKHTGPSMSPFNAWVLLKGLETLDLRVERHGRNALAVATALEAHPKVGKVLYPGLPSHPQYELAQRQMKGGSNLIAFTVPGGKEGAFRLLNGLSLIDISNNLGDAKSLITHPATTTHRAVPAEQRAAFGIADGLVRISVGLEDAEDIIADLTAALEAV</sequence>
<dbReference type="PIRSF" id="PIRSF001434">
    <property type="entry name" value="CGS"/>
    <property type="match status" value="1"/>
</dbReference>
<dbReference type="InterPro" id="IPR000277">
    <property type="entry name" value="Cys/Met-Metab_PyrdxlP-dep_enz"/>
</dbReference>
<dbReference type="UniPathway" id="UPA00051">
    <property type="reaction ID" value="UER00449"/>
</dbReference>
<proteinExistence type="inferred from homology"/>
<dbReference type="NCBIfam" id="NF006003">
    <property type="entry name" value="PRK08133.1"/>
    <property type="match status" value="1"/>
</dbReference>
<evidence type="ECO:0000256" key="3">
    <source>
        <dbReference type="HAMAP-Rule" id="MF_02056"/>
    </source>
</evidence>
<dbReference type="InterPro" id="IPR015421">
    <property type="entry name" value="PyrdxlP-dep_Trfase_major"/>
</dbReference>
<reference evidence="7 8" key="1">
    <citation type="submission" date="2018-10" db="EMBL/GenBank/DDBJ databases">
        <title>Comparative analysis of microorganisms from saline springs in Andes Mountain Range, Colombia.</title>
        <authorList>
            <person name="Rubin E."/>
        </authorList>
    </citation>
    <scope>NUCLEOTIDE SEQUENCE [LARGE SCALE GENOMIC DNA]</scope>
    <source>
        <strain evidence="7 8">USBA 36</strain>
    </source>
</reference>
<organism evidence="7 8">
    <name type="scientific">Oceanibaculum indicum</name>
    <dbReference type="NCBI Taxonomy" id="526216"/>
    <lineage>
        <taxon>Bacteria</taxon>
        <taxon>Pseudomonadati</taxon>
        <taxon>Pseudomonadota</taxon>
        <taxon>Alphaproteobacteria</taxon>
        <taxon>Rhodospirillales</taxon>
        <taxon>Oceanibaculaceae</taxon>
        <taxon>Oceanibaculum</taxon>
    </lineage>
</organism>
<dbReference type="InterPro" id="IPR015424">
    <property type="entry name" value="PyrdxlP-dep_Trfase"/>
</dbReference>
<comment type="cofactor">
    <cofactor evidence="1 3 5">
        <name>pyridoxal 5'-phosphate</name>
        <dbReference type="ChEBI" id="CHEBI:597326"/>
    </cofactor>
</comment>
<dbReference type="InterPro" id="IPR015422">
    <property type="entry name" value="PyrdxlP-dep_Trfase_small"/>
</dbReference>
<evidence type="ECO:0000313" key="8">
    <source>
        <dbReference type="Proteomes" id="UP000277424"/>
    </source>
</evidence>
<dbReference type="OrthoDB" id="9790858at2"/>
<keyword evidence="3" id="KW-0028">Amino-acid biosynthesis</keyword>
<comment type="subunit">
    <text evidence="3">Homotetramer.</text>
</comment>
<dbReference type="GO" id="GO:0005737">
    <property type="term" value="C:cytoplasm"/>
    <property type="evidence" value="ECO:0007669"/>
    <property type="project" value="TreeGrafter"/>
</dbReference>
<dbReference type="CDD" id="cd00614">
    <property type="entry name" value="CGS_like"/>
    <property type="match status" value="1"/>
</dbReference>
<dbReference type="Proteomes" id="UP000277424">
    <property type="component" value="Unassembled WGS sequence"/>
</dbReference>
<dbReference type="AlphaFoldDB" id="A0A420WQK2"/>
<name>A0A420WQK2_9PROT</name>